<dbReference type="PROSITE" id="PS00584">
    <property type="entry name" value="PFKB_KINASES_2"/>
    <property type="match status" value="1"/>
</dbReference>
<reference evidence="6" key="1">
    <citation type="journal article" date="2019" name="Int. J. Syst. Evol. Microbiol.">
        <title>The Global Catalogue of Microorganisms (GCM) 10K type strain sequencing project: providing services to taxonomists for standard genome sequencing and annotation.</title>
        <authorList>
            <consortium name="The Broad Institute Genomics Platform"/>
            <consortium name="The Broad Institute Genome Sequencing Center for Infectious Disease"/>
            <person name="Wu L."/>
            <person name="Ma J."/>
        </authorList>
    </citation>
    <scope>NUCLEOTIDE SEQUENCE [LARGE SCALE GENOMIC DNA]</scope>
    <source>
        <strain evidence="6">JCM 14370</strain>
    </source>
</reference>
<dbReference type="InterPro" id="IPR011611">
    <property type="entry name" value="PfkB_dom"/>
</dbReference>
<dbReference type="EMBL" id="BMOD01000044">
    <property type="protein sequence ID" value="GGJ58512.1"/>
    <property type="molecule type" value="Genomic_DNA"/>
</dbReference>
<dbReference type="PANTHER" id="PTHR43085">
    <property type="entry name" value="HEXOKINASE FAMILY MEMBER"/>
    <property type="match status" value="1"/>
</dbReference>
<evidence type="ECO:0000313" key="6">
    <source>
        <dbReference type="Proteomes" id="UP000632222"/>
    </source>
</evidence>
<feature type="domain" description="Carbohydrate kinase PfkB" evidence="4">
    <location>
        <begin position="9"/>
        <end position="301"/>
    </location>
</feature>
<dbReference type="InterPro" id="IPR002173">
    <property type="entry name" value="Carboh/pur_kinase_PfkB_CS"/>
</dbReference>
<evidence type="ECO:0000256" key="1">
    <source>
        <dbReference type="ARBA" id="ARBA00010688"/>
    </source>
</evidence>
<dbReference type="PANTHER" id="PTHR43085:SF15">
    <property type="entry name" value="2-DEHYDRO-3-DEOXYGLUCONOKINASE"/>
    <property type="match status" value="1"/>
</dbReference>
<dbReference type="Gene3D" id="3.40.1190.20">
    <property type="match status" value="1"/>
</dbReference>
<gene>
    <name evidence="5" type="ORF">GCM10008938_50790</name>
</gene>
<keyword evidence="2" id="KW-0808">Transferase</keyword>
<accession>A0ABQ2DL38</accession>
<evidence type="ECO:0000259" key="4">
    <source>
        <dbReference type="Pfam" id="PF00294"/>
    </source>
</evidence>
<dbReference type="Proteomes" id="UP000632222">
    <property type="component" value="Unassembled WGS sequence"/>
</dbReference>
<dbReference type="SUPFAM" id="SSF53613">
    <property type="entry name" value="Ribokinase-like"/>
    <property type="match status" value="1"/>
</dbReference>
<keyword evidence="3" id="KW-0418">Kinase</keyword>
<sequence>MKTLDLIGIGECMVEFHADRPLGETSTLHRSYGGDVLNTLVMGSRLGLKTSFISRVGNDPFGTGLLQAWQKEGVDTQHVPLVDGENGMYFISLLPGGEREFTYRRAGSAASQLRCEHLDAEHLASARMLLVSGITQAISESAQQTVLEAVKQAKAAGVQVVYDPNFRPRLWAIRGGQQRGKEAFFEVLPFVDVLLPSAPADLVMLELDHLPIQEALLVLSKLHPCVVLKSGEDGAYFAQQGHPGHVAADQAQQVLDTTGAGDCWNGAFLQQVLLGVSLPEAIWFAHQVAARKLAYRGAIPPKDFMSNIAPRKI</sequence>
<dbReference type="CDD" id="cd01166">
    <property type="entry name" value="KdgK"/>
    <property type="match status" value="1"/>
</dbReference>
<protein>
    <submittedName>
        <fullName evidence="5">Fructokinase-like protein</fullName>
    </submittedName>
</protein>
<comment type="similarity">
    <text evidence="1">Belongs to the carbohydrate kinase PfkB family.</text>
</comment>
<keyword evidence="6" id="KW-1185">Reference proteome</keyword>
<proteinExistence type="inferred from homology"/>
<dbReference type="InterPro" id="IPR029056">
    <property type="entry name" value="Ribokinase-like"/>
</dbReference>
<dbReference type="RefSeq" id="WP_189009082.1">
    <property type="nucleotide sequence ID" value="NZ_BMOD01000044.1"/>
</dbReference>
<evidence type="ECO:0000313" key="5">
    <source>
        <dbReference type="EMBL" id="GGJ58512.1"/>
    </source>
</evidence>
<dbReference type="InterPro" id="IPR050306">
    <property type="entry name" value="PfkB_Carbo_kinase"/>
</dbReference>
<dbReference type="Pfam" id="PF00294">
    <property type="entry name" value="PfkB"/>
    <property type="match status" value="1"/>
</dbReference>
<organism evidence="5 6">
    <name type="scientific">Deinococcus roseus</name>
    <dbReference type="NCBI Taxonomy" id="392414"/>
    <lineage>
        <taxon>Bacteria</taxon>
        <taxon>Thermotogati</taxon>
        <taxon>Deinococcota</taxon>
        <taxon>Deinococci</taxon>
        <taxon>Deinococcales</taxon>
        <taxon>Deinococcaceae</taxon>
        <taxon>Deinococcus</taxon>
    </lineage>
</organism>
<name>A0ABQ2DL38_9DEIO</name>
<evidence type="ECO:0000256" key="2">
    <source>
        <dbReference type="ARBA" id="ARBA00022679"/>
    </source>
</evidence>
<evidence type="ECO:0000256" key="3">
    <source>
        <dbReference type="ARBA" id="ARBA00022777"/>
    </source>
</evidence>
<comment type="caution">
    <text evidence="5">The sequence shown here is derived from an EMBL/GenBank/DDBJ whole genome shotgun (WGS) entry which is preliminary data.</text>
</comment>